<keyword evidence="7" id="KW-0472">Membrane</keyword>
<evidence type="ECO:0000256" key="8">
    <source>
        <dbReference type="ARBA" id="ARBA00023170"/>
    </source>
</evidence>
<dbReference type="Proteomes" id="UP000289738">
    <property type="component" value="Chromosome A07"/>
</dbReference>
<dbReference type="PANTHER" id="PTHR27000">
    <property type="entry name" value="LEUCINE-RICH REPEAT RECEPTOR-LIKE PROTEIN KINASE FAMILY PROTEIN-RELATED"/>
    <property type="match status" value="1"/>
</dbReference>
<evidence type="ECO:0000256" key="1">
    <source>
        <dbReference type="ARBA" id="ARBA00004479"/>
    </source>
</evidence>
<reference evidence="10 11" key="1">
    <citation type="submission" date="2019-01" db="EMBL/GenBank/DDBJ databases">
        <title>Sequencing of cultivated peanut Arachis hypogaea provides insights into genome evolution and oil improvement.</title>
        <authorList>
            <person name="Chen X."/>
        </authorList>
    </citation>
    <scope>NUCLEOTIDE SEQUENCE [LARGE SCALE GENOMIC DNA]</scope>
    <source>
        <strain evidence="11">cv. Fuhuasheng</strain>
        <tissue evidence="10">Leaves</tissue>
    </source>
</reference>
<evidence type="ECO:0000313" key="10">
    <source>
        <dbReference type="EMBL" id="RYR46983.1"/>
    </source>
</evidence>
<dbReference type="InterPro" id="IPR001611">
    <property type="entry name" value="Leu-rich_rpt"/>
</dbReference>
<sequence>MASDMKIRSETLIRYSGSSHLLWIEIKIFWVDVKVVTSLSSFHVSLIFALPNPLEFKNRMVFVASTSIFIGYKSKKLAKKNRTMPELDRDSLPKGFSFVLNGSISEWFGDKSNNNYLGALQVLDLSSCSITGSIPESIGGLILLKSVLLSGNSLTGRMPSSLGMLSNLSMLDLSGNELSVLDLSGNKQ</sequence>
<dbReference type="PANTHER" id="PTHR27000:SF642">
    <property type="entry name" value="INACTIVE LEUCINE-RICH REPEAT RECEPTOR KINASE XIAO-RELATED"/>
    <property type="match status" value="1"/>
</dbReference>
<evidence type="ECO:0008006" key="12">
    <source>
        <dbReference type="Google" id="ProtNLM"/>
    </source>
</evidence>
<evidence type="ECO:0000256" key="9">
    <source>
        <dbReference type="ARBA" id="ARBA00023180"/>
    </source>
</evidence>
<dbReference type="Gene3D" id="3.80.10.10">
    <property type="entry name" value="Ribonuclease Inhibitor"/>
    <property type="match status" value="1"/>
</dbReference>
<dbReference type="STRING" id="3818.A0A445C7Z1"/>
<name>A0A445C7Z1_ARAHY</name>
<keyword evidence="8" id="KW-0675">Receptor</keyword>
<protein>
    <recommendedName>
        <fullName evidence="12">LRR receptor-like serine/threonine-protein kinase</fullName>
    </recommendedName>
</protein>
<comment type="caution">
    <text evidence="10">The sequence shown here is derived from an EMBL/GenBank/DDBJ whole genome shotgun (WGS) entry which is preliminary data.</text>
</comment>
<evidence type="ECO:0000256" key="5">
    <source>
        <dbReference type="ARBA" id="ARBA00022737"/>
    </source>
</evidence>
<organism evidence="10 11">
    <name type="scientific">Arachis hypogaea</name>
    <name type="common">Peanut</name>
    <dbReference type="NCBI Taxonomy" id="3818"/>
    <lineage>
        <taxon>Eukaryota</taxon>
        <taxon>Viridiplantae</taxon>
        <taxon>Streptophyta</taxon>
        <taxon>Embryophyta</taxon>
        <taxon>Tracheophyta</taxon>
        <taxon>Spermatophyta</taxon>
        <taxon>Magnoliopsida</taxon>
        <taxon>eudicotyledons</taxon>
        <taxon>Gunneridae</taxon>
        <taxon>Pentapetalae</taxon>
        <taxon>rosids</taxon>
        <taxon>fabids</taxon>
        <taxon>Fabales</taxon>
        <taxon>Fabaceae</taxon>
        <taxon>Papilionoideae</taxon>
        <taxon>50 kb inversion clade</taxon>
        <taxon>dalbergioids sensu lato</taxon>
        <taxon>Dalbergieae</taxon>
        <taxon>Pterocarpus clade</taxon>
        <taxon>Arachis</taxon>
    </lineage>
</organism>
<keyword evidence="2" id="KW-0433">Leucine-rich repeat</keyword>
<evidence type="ECO:0000256" key="2">
    <source>
        <dbReference type="ARBA" id="ARBA00022614"/>
    </source>
</evidence>
<dbReference type="SUPFAM" id="SSF52058">
    <property type="entry name" value="L domain-like"/>
    <property type="match status" value="1"/>
</dbReference>
<keyword evidence="6" id="KW-1133">Transmembrane helix</keyword>
<keyword evidence="9" id="KW-0325">Glycoprotein</keyword>
<dbReference type="AlphaFoldDB" id="A0A445C7Z1"/>
<keyword evidence="4" id="KW-0732">Signal</keyword>
<keyword evidence="5" id="KW-0677">Repeat</keyword>
<dbReference type="GO" id="GO:0016020">
    <property type="term" value="C:membrane"/>
    <property type="evidence" value="ECO:0007669"/>
    <property type="project" value="UniProtKB-SubCell"/>
</dbReference>
<keyword evidence="3" id="KW-0812">Transmembrane</keyword>
<comment type="subcellular location">
    <subcellularLocation>
        <location evidence="1">Membrane</location>
        <topology evidence="1">Single-pass type I membrane protein</topology>
    </subcellularLocation>
</comment>
<accession>A0A445C7Z1</accession>
<evidence type="ECO:0000256" key="7">
    <source>
        <dbReference type="ARBA" id="ARBA00023136"/>
    </source>
</evidence>
<evidence type="ECO:0000256" key="4">
    <source>
        <dbReference type="ARBA" id="ARBA00022729"/>
    </source>
</evidence>
<evidence type="ECO:0000313" key="11">
    <source>
        <dbReference type="Proteomes" id="UP000289738"/>
    </source>
</evidence>
<dbReference type="Pfam" id="PF13855">
    <property type="entry name" value="LRR_8"/>
    <property type="match status" value="1"/>
</dbReference>
<evidence type="ECO:0000256" key="6">
    <source>
        <dbReference type="ARBA" id="ARBA00022989"/>
    </source>
</evidence>
<proteinExistence type="predicted"/>
<evidence type="ECO:0000256" key="3">
    <source>
        <dbReference type="ARBA" id="ARBA00022692"/>
    </source>
</evidence>
<gene>
    <name evidence="10" type="ORF">Ahy_A07g032878</name>
</gene>
<dbReference type="InterPro" id="IPR032675">
    <property type="entry name" value="LRR_dom_sf"/>
</dbReference>
<keyword evidence="11" id="KW-1185">Reference proteome</keyword>
<dbReference type="EMBL" id="SDMP01000007">
    <property type="protein sequence ID" value="RYR46983.1"/>
    <property type="molecule type" value="Genomic_DNA"/>
</dbReference>